<evidence type="ECO:0000313" key="2">
    <source>
        <dbReference type="Ensembl" id="ENSEBUP00000024741.1"/>
    </source>
</evidence>
<dbReference type="SMART" id="SM00516">
    <property type="entry name" value="SEC14"/>
    <property type="match status" value="1"/>
</dbReference>
<dbReference type="Pfam" id="PF00650">
    <property type="entry name" value="CRAL_TRIO"/>
    <property type="match status" value="1"/>
</dbReference>
<proteinExistence type="predicted"/>
<dbReference type="GO" id="GO:0051180">
    <property type="term" value="P:vitamin transport"/>
    <property type="evidence" value="ECO:0007669"/>
    <property type="project" value="TreeGrafter"/>
</dbReference>
<dbReference type="PRINTS" id="PR00180">
    <property type="entry name" value="CRETINALDHBP"/>
</dbReference>
<name>A0A8C4R7M5_EPTBU</name>
<sequence length="289" mass="32558">MSAAMGDESPTDRDEVPRAIVDARVLSLRIRARRELGDSGESLLCSSREFLLRFLRARDFQEDEALRVLLNYHRWRREAPEVCSELTANSVQNVLHSGYLAVLNGRDVHGSRVLVYRIDRWDPERVSAHEAFRISLIASELLVHEVETQRCGVRIIFDLQGLTFAHLIQLGPSLIRKIAAIITNSFPIKVRAVHLLNAPAFFYTFLGAILPLLSHKIRSRILLHRSQDLRLLQSSVPLDVLPTELGGQVSTLDMLSAAWAHRVLHSERMLLALGPRHAEVCPCADDQGC</sequence>
<accession>A0A8C4R7M5</accession>
<dbReference type="CDD" id="cd00170">
    <property type="entry name" value="SEC14"/>
    <property type="match status" value="1"/>
</dbReference>
<dbReference type="InterPro" id="IPR036273">
    <property type="entry name" value="CRAL/TRIO_N_dom_sf"/>
</dbReference>
<dbReference type="GO" id="GO:0016020">
    <property type="term" value="C:membrane"/>
    <property type="evidence" value="ECO:0007669"/>
    <property type="project" value="TreeGrafter"/>
</dbReference>
<keyword evidence="3" id="KW-1185">Reference proteome</keyword>
<dbReference type="PROSITE" id="PS50191">
    <property type="entry name" value="CRAL_TRIO"/>
    <property type="match status" value="1"/>
</dbReference>
<dbReference type="Proteomes" id="UP000694388">
    <property type="component" value="Unplaced"/>
</dbReference>
<dbReference type="GO" id="GO:1902936">
    <property type="term" value="F:phosphatidylinositol bisphosphate binding"/>
    <property type="evidence" value="ECO:0007669"/>
    <property type="project" value="TreeGrafter"/>
</dbReference>
<reference evidence="2" key="1">
    <citation type="submission" date="2025-05" db="UniProtKB">
        <authorList>
            <consortium name="Ensembl"/>
        </authorList>
    </citation>
    <scope>IDENTIFICATION</scope>
</reference>
<dbReference type="GO" id="GO:0120013">
    <property type="term" value="F:lipid transfer activity"/>
    <property type="evidence" value="ECO:0007669"/>
    <property type="project" value="TreeGrafter"/>
</dbReference>
<dbReference type="GeneTree" id="ENSGT00940000155407"/>
<dbReference type="GO" id="GO:0005770">
    <property type="term" value="C:late endosome"/>
    <property type="evidence" value="ECO:0007669"/>
    <property type="project" value="TreeGrafter"/>
</dbReference>
<dbReference type="PANTHER" id="PTHR10174">
    <property type="entry name" value="ALPHA-TOCOPHEROL TRANSFER PROTEIN-RELATED"/>
    <property type="match status" value="1"/>
</dbReference>
<evidence type="ECO:0000313" key="3">
    <source>
        <dbReference type="Proteomes" id="UP000694388"/>
    </source>
</evidence>
<dbReference type="Pfam" id="PF03765">
    <property type="entry name" value="CRAL_TRIO_N"/>
    <property type="match status" value="1"/>
</dbReference>
<dbReference type="InterPro" id="IPR011074">
    <property type="entry name" value="CRAL/TRIO_N_dom"/>
</dbReference>
<dbReference type="GO" id="GO:0008431">
    <property type="term" value="F:vitamin E binding"/>
    <property type="evidence" value="ECO:0007669"/>
    <property type="project" value="TreeGrafter"/>
</dbReference>
<dbReference type="InterPro" id="IPR036865">
    <property type="entry name" value="CRAL-TRIO_dom_sf"/>
</dbReference>
<dbReference type="Ensembl" id="ENSEBUT00000025326.1">
    <property type="protein sequence ID" value="ENSEBUP00000024751.1"/>
    <property type="gene ID" value="ENSEBUG00000015276.1"/>
</dbReference>
<dbReference type="SUPFAM" id="SSF52087">
    <property type="entry name" value="CRAL/TRIO domain"/>
    <property type="match status" value="1"/>
</dbReference>
<dbReference type="Gene3D" id="1.20.5.1200">
    <property type="entry name" value="Alpha-tocopherol transfer"/>
    <property type="match status" value="1"/>
</dbReference>
<dbReference type="InterPro" id="IPR001251">
    <property type="entry name" value="CRAL-TRIO_dom"/>
</dbReference>
<dbReference type="AlphaFoldDB" id="A0A8C4R7M5"/>
<dbReference type="SMART" id="SM01100">
    <property type="entry name" value="CRAL_TRIO_N"/>
    <property type="match status" value="1"/>
</dbReference>
<dbReference type="PANTHER" id="PTHR10174:SF225">
    <property type="entry name" value="ALPHA-TOCOPHEROL TRANSFER PROTEIN"/>
    <property type="match status" value="1"/>
</dbReference>
<evidence type="ECO:0000259" key="1">
    <source>
        <dbReference type="PROSITE" id="PS50191"/>
    </source>
</evidence>
<dbReference type="GO" id="GO:0042360">
    <property type="term" value="P:vitamin E metabolic process"/>
    <property type="evidence" value="ECO:0007669"/>
    <property type="project" value="TreeGrafter"/>
</dbReference>
<feature type="domain" description="CRAL-TRIO" evidence="1">
    <location>
        <begin position="91"/>
        <end position="253"/>
    </location>
</feature>
<dbReference type="Gene3D" id="1.10.8.20">
    <property type="entry name" value="N-terminal domain of phosphatidylinositol transfer protein sec14p"/>
    <property type="match status" value="1"/>
</dbReference>
<protein>
    <recommendedName>
        <fullName evidence="1">CRAL-TRIO domain-containing protein</fullName>
    </recommendedName>
</protein>
<dbReference type="Gene3D" id="3.40.525.10">
    <property type="entry name" value="CRAL-TRIO lipid binding domain"/>
    <property type="match status" value="1"/>
</dbReference>
<dbReference type="Ensembl" id="ENSEBUT00000025316.1">
    <property type="protein sequence ID" value="ENSEBUP00000024741.1"/>
    <property type="gene ID" value="ENSEBUG00000015276.1"/>
</dbReference>
<dbReference type="SUPFAM" id="SSF46938">
    <property type="entry name" value="CRAL/TRIO N-terminal domain"/>
    <property type="match status" value="1"/>
</dbReference>
<organism evidence="2 3">
    <name type="scientific">Eptatretus burgeri</name>
    <name type="common">Inshore hagfish</name>
    <dbReference type="NCBI Taxonomy" id="7764"/>
    <lineage>
        <taxon>Eukaryota</taxon>
        <taxon>Metazoa</taxon>
        <taxon>Chordata</taxon>
        <taxon>Craniata</taxon>
        <taxon>Vertebrata</taxon>
        <taxon>Cyclostomata</taxon>
        <taxon>Myxini</taxon>
        <taxon>Myxiniformes</taxon>
        <taxon>Myxinidae</taxon>
        <taxon>Eptatretinae</taxon>
        <taxon>Eptatretus</taxon>
    </lineage>
</organism>